<feature type="transmembrane region" description="Helical" evidence="2">
    <location>
        <begin position="104"/>
        <end position="123"/>
    </location>
</feature>
<keyword evidence="2" id="KW-0812">Transmembrane</keyword>
<sequence>MEASLCGYRQHCRLFALLFELSRPSILSPFRATPAALAGQGKLRGLHHSAAHSPPGSAPGGAASHATQRTGCHPGWGRVGRLVAAAAAAAAAVVFAAAAAAAAAVVVVAAAAAAAVVAALGVASGCARVYLVEEQDVGGGPERVSPGCCCGAGLCLGWLVGCWVADPQNLAGCWGANLRYLTGCWVANSHLAGCWVADLCLEPSLQSFCRVGLVAAQFAAAGAALLVGVSSALHQGSGNAGAACVGVAAG</sequence>
<gene>
    <name evidence="3" type="ORF">DUNSADRAFT_986</name>
</gene>
<keyword evidence="2" id="KW-1133">Transmembrane helix</keyword>
<keyword evidence="2" id="KW-0472">Membrane</keyword>
<name>A0ABQ7FY53_DUNSA</name>
<feature type="region of interest" description="Disordered" evidence="1">
    <location>
        <begin position="46"/>
        <end position="68"/>
    </location>
</feature>
<protein>
    <submittedName>
        <fullName evidence="3">Uncharacterized protein</fullName>
    </submittedName>
</protein>
<dbReference type="EMBL" id="MU070539">
    <property type="protein sequence ID" value="KAF5827293.1"/>
    <property type="molecule type" value="Genomic_DNA"/>
</dbReference>
<evidence type="ECO:0000313" key="3">
    <source>
        <dbReference type="EMBL" id="KAF5827293.1"/>
    </source>
</evidence>
<accession>A0ABQ7FY53</accession>
<evidence type="ECO:0000256" key="1">
    <source>
        <dbReference type="SAM" id="MobiDB-lite"/>
    </source>
</evidence>
<organism evidence="3 4">
    <name type="scientific">Dunaliella salina</name>
    <name type="common">Green alga</name>
    <name type="synonym">Protococcus salinus</name>
    <dbReference type="NCBI Taxonomy" id="3046"/>
    <lineage>
        <taxon>Eukaryota</taxon>
        <taxon>Viridiplantae</taxon>
        <taxon>Chlorophyta</taxon>
        <taxon>core chlorophytes</taxon>
        <taxon>Chlorophyceae</taxon>
        <taxon>CS clade</taxon>
        <taxon>Chlamydomonadales</taxon>
        <taxon>Dunaliellaceae</taxon>
        <taxon>Dunaliella</taxon>
    </lineage>
</organism>
<feature type="transmembrane region" description="Helical" evidence="2">
    <location>
        <begin position="79"/>
        <end position="98"/>
    </location>
</feature>
<evidence type="ECO:0000313" key="4">
    <source>
        <dbReference type="Proteomes" id="UP000815325"/>
    </source>
</evidence>
<evidence type="ECO:0000256" key="2">
    <source>
        <dbReference type="SAM" id="Phobius"/>
    </source>
</evidence>
<dbReference type="Proteomes" id="UP000815325">
    <property type="component" value="Unassembled WGS sequence"/>
</dbReference>
<proteinExistence type="predicted"/>
<comment type="caution">
    <text evidence="3">The sequence shown here is derived from an EMBL/GenBank/DDBJ whole genome shotgun (WGS) entry which is preliminary data.</text>
</comment>
<reference evidence="3" key="1">
    <citation type="submission" date="2017-08" db="EMBL/GenBank/DDBJ databases">
        <authorList>
            <person name="Polle J.E."/>
            <person name="Barry K."/>
            <person name="Cushman J."/>
            <person name="Schmutz J."/>
            <person name="Tran D."/>
            <person name="Hathwaick L.T."/>
            <person name="Yim W.C."/>
            <person name="Jenkins J."/>
            <person name="Mckie-Krisberg Z.M."/>
            <person name="Prochnik S."/>
            <person name="Lindquist E."/>
            <person name="Dockter R.B."/>
            <person name="Adam C."/>
            <person name="Molina H."/>
            <person name="Bunkerborg J."/>
            <person name="Jin E."/>
            <person name="Buchheim M."/>
            <person name="Magnuson J."/>
        </authorList>
    </citation>
    <scope>NUCLEOTIDE SEQUENCE</scope>
    <source>
        <strain evidence="3">CCAP 19/18</strain>
    </source>
</reference>
<feature type="compositionally biased region" description="Low complexity" evidence="1">
    <location>
        <begin position="51"/>
        <end position="66"/>
    </location>
</feature>
<keyword evidence="4" id="KW-1185">Reference proteome</keyword>